<evidence type="ECO:0000313" key="3">
    <source>
        <dbReference type="Proteomes" id="UP001054811"/>
    </source>
</evidence>
<reference evidence="2" key="1">
    <citation type="submission" date="2022-01" db="EMBL/GenBank/DDBJ databases">
        <title>Microbacterium eymi and Microbacterium rhizovicinus sp. nov., isolated from the rhizospheric soil of Elymus tsukushiensis, a plant native to the Dokdo Islands, Republic of Korea.</title>
        <authorList>
            <person name="Hwang Y.J."/>
        </authorList>
    </citation>
    <scope>NUCLEOTIDE SEQUENCE</scope>
    <source>
        <strain evidence="2">KUDC0405</strain>
    </source>
</reference>
<keyword evidence="3" id="KW-1185">Reference proteome</keyword>
<evidence type="ECO:0008006" key="4">
    <source>
        <dbReference type="Google" id="ProtNLM"/>
    </source>
</evidence>
<sequence length="162" mass="17753">MNDQRSTRPASGETTTHAAWGAGAPRLIVTREDSRSEVRLKDDVTRIGSGADADIRLDGIGATAAEVFHDEADEYVFIPHESGETNARLRPMDTARGQDGEVLRTGARFTLGDWTFVYMRDEYADHGRPYGGREGGEGSGEPAQPERPDYPIETKDAPTDEE</sequence>
<name>A0ABY5NM59_9MICO</name>
<evidence type="ECO:0000256" key="1">
    <source>
        <dbReference type="SAM" id="MobiDB-lite"/>
    </source>
</evidence>
<feature type="region of interest" description="Disordered" evidence="1">
    <location>
        <begin position="1"/>
        <end position="26"/>
    </location>
</feature>
<dbReference type="CDD" id="cd00060">
    <property type="entry name" value="FHA"/>
    <property type="match status" value="1"/>
</dbReference>
<evidence type="ECO:0000313" key="2">
    <source>
        <dbReference type="EMBL" id="UUT36268.1"/>
    </source>
</evidence>
<gene>
    <name evidence="2" type="ORF">L2X98_25150</name>
</gene>
<feature type="compositionally biased region" description="Basic and acidic residues" evidence="1">
    <location>
        <begin position="144"/>
        <end position="162"/>
    </location>
</feature>
<protein>
    <recommendedName>
        <fullName evidence="4">FHA domain-containing protein</fullName>
    </recommendedName>
</protein>
<dbReference type="InterPro" id="IPR008984">
    <property type="entry name" value="SMAD_FHA_dom_sf"/>
</dbReference>
<feature type="region of interest" description="Disordered" evidence="1">
    <location>
        <begin position="125"/>
        <end position="162"/>
    </location>
</feature>
<proteinExistence type="predicted"/>
<dbReference type="Proteomes" id="UP001054811">
    <property type="component" value="Chromosome"/>
</dbReference>
<dbReference type="EMBL" id="CP091139">
    <property type="protein sequence ID" value="UUT36268.1"/>
    <property type="molecule type" value="Genomic_DNA"/>
</dbReference>
<feature type="compositionally biased region" description="Polar residues" evidence="1">
    <location>
        <begin position="1"/>
        <end position="17"/>
    </location>
</feature>
<organism evidence="2 3">
    <name type="scientific">Microbacterium elymi</name>
    <dbReference type="NCBI Taxonomy" id="2909587"/>
    <lineage>
        <taxon>Bacteria</taxon>
        <taxon>Bacillati</taxon>
        <taxon>Actinomycetota</taxon>
        <taxon>Actinomycetes</taxon>
        <taxon>Micrococcales</taxon>
        <taxon>Microbacteriaceae</taxon>
        <taxon>Microbacterium</taxon>
    </lineage>
</organism>
<dbReference type="RefSeq" id="WP_259612917.1">
    <property type="nucleotide sequence ID" value="NZ_CP091139.2"/>
</dbReference>
<accession>A0ABY5NM59</accession>
<dbReference type="SUPFAM" id="SSF49879">
    <property type="entry name" value="SMAD/FHA domain"/>
    <property type="match status" value="1"/>
</dbReference>
<feature type="compositionally biased region" description="Gly residues" evidence="1">
    <location>
        <begin position="129"/>
        <end position="139"/>
    </location>
</feature>